<organism evidence="1 2">
    <name type="scientific">Collimonas pratensis</name>
    <dbReference type="NCBI Taxonomy" id="279113"/>
    <lineage>
        <taxon>Bacteria</taxon>
        <taxon>Pseudomonadati</taxon>
        <taxon>Pseudomonadota</taxon>
        <taxon>Betaproteobacteria</taxon>
        <taxon>Burkholderiales</taxon>
        <taxon>Oxalobacteraceae</taxon>
        <taxon>Collimonas</taxon>
    </lineage>
</organism>
<reference evidence="1 2" key="1">
    <citation type="submission" date="2015-11" db="EMBL/GenBank/DDBJ databases">
        <title>Exploring the genomic traits of fungus-feeding bacterial genus Collimonas.</title>
        <authorList>
            <person name="Song C."/>
            <person name="Schmidt R."/>
            <person name="de Jager V."/>
            <person name="Krzyzanowska D."/>
            <person name="Jongedijk E."/>
            <person name="Cankar K."/>
            <person name="Beekwilder J."/>
            <person name="van Veen A."/>
            <person name="de Boer W."/>
            <person name="van Veen J.A."/>
            <person name="Garbeva P."/>
        </authorList>
    </citation>
    <scope>NUCLEOTIDE SEQUENCE [LARGE SCALE GENOMIC DNA]</scope>
    <source>
        <strain evidence="1 2">Ter91</strain>
    </source>
</reference>
<evidence type="ECO:0000313" key="1">
    <source>
        <dbReference type="EMBL" id="AMP05153.1"/>
    </source>
</evidence>
<dbReference type="InterPro" id="IPR027417">
    <property type="entry name" value="P-loop_NTPase"/>
</dbReference>
<gene>
    <name evidence="1" type="ORF">CPter91_2807</name>
</gene>
<dbReference type="STRING" id="279113.CPter91_2807"/>
<dbReference type="EMBL" id="CP013234">
    <property type="protein sequence ID" value="AMP05153.1"/>
    <property type="molecule type" value="Genomic_DNA"/>
</dbReference>
<accession>A0A127Q553</accession>
<protein>
    <submittedName>
        <fullName evidence="1">Sulfotransferase family protein</fullName>
    </submittedName>
</protein>
<evidence type="ECO:0000313" key="2">
    <source>
        <dbReference type="Proteomes" id="UP000074561"/>
    </source>
</evidence>
<proteinExistence type="predicted"/>
<dbReference type="GO" id="GO:0016740">
    <property type="term" value="F:transferase activity"/>
    <property type="evidence" value="ECO:0007669"/>
    <property type="project" value="UniProtKB-KW"/>
</dbReference>
<name>A0A127Q553_9BURK</name>
<sequence length="337" mass="38432">MHREIQQEIRQEIPQDDAAVLLEEWIPYRLLQQEQQWRCLWLDLAGKRIAEPFFTDTILRCKASTPINRRFPSLSSLEYLTDCAAAAADVVAPSAFIFHVSRCGSTLVSQLLGLSEKNIALSEVPLIDELLRMSRKQADSADAEAALKASIALLGRRRLGQEKHLFIKLDSWHVFFSGTLRRLYPEVPFILLYRSPDEVVFSHQKRRGMQAVPGLLEPELFGMSQAESTSYDGDRYIAKVLEYYYSQFLHIAETDDRSLLLDYRQGGIEIVRRLAEFSGLALDETETAEMAVRSRFHAKYPEQGFAEEKKESCAPADLQPAQALYARLEQLRAKLSC</sequence>
<dbReference type="PATRIC" id="fig|279113.9.peg.2772"/>
<dbReference type="SUPFAM" id="SSF52540">
    <property type="entry name" value="P-loop containing nucleoside triphosphate hydrolases"/>
    <property type="match status" value="1"/>
</dbReference>
<dbReference type="Proteomes" id="UP000074561">
    <property type="component" value="Chromosome"/>
</dbReference>
<dbReference type="AlphaFoldDB" id="A0A127Q553"/>
<dbReference type="KEGG" id="cpra:CPter91_2807"/>
<keyword evidence="1" id="KW-0808">Transferase</keyword>
<dbReference type="Gene3D" id="3.40.50.300">
    <property type="entry name" value="P-loop containing nucleotide triphosphate hydrolases"/>
    <property type="match status" value="1"/>
</dbReference>